<protein>
    <submittedName>
        <fullName evidence="1">Rhamnosyltransferase</fullName>
    </submittedName>
</protein>
<dbReference type="STRING" id="84035.SAMN05660742_12133"/>
<gene>
    <name evidence="1" type="ORF">SAMN05660742_12133</name>
</gene>
<keyword evidence="2" id="KW-1185">Reference proteome</keyword>
<dbReference type="InterPro" id="IPR007739">
    <property type="entry name" value="RgpF"/>
</dbReference>
<dbReference type="AlphaFoldDB" id="A0A1H7CDD1"/>
<proteinExistence type="predicted"/>
<dbReference type="Proteomes" id="UP000199662">
    <property type="component" value="Unassembled WGS sequence"/>
</dbReference>
<reference evidence="1 2" key="1">
    <citation type="submission" date="2016-10" db="EMBL/GenBank/DDBJ databases">
        <authorList>
            <person name="de Groot N.N."/>
        </authorList>
    </citation>
    <scope>NUCLEOTIDE SEQUENCE [LARGE SCALE GENOMIC DNA]</scope>
    <source>
        <strain evidence="1 2">DSM 2179</strain>
    </source>
</reference>
<name>A0A1H7CDD1_9FIRM</name>
<organism evidence="1 2">
    <name type="scientific">Propionispira arboris</name>
    <dbReference type="NCBI Taxonomy" id="84035"/>
    <lineage>
        <taxon>Bacteria</taxon>
        <taxon>Bacillati</taxon>
        <taxon>Bacillota</taxon>
        <taxon>Negativicutes</taxon>
        <taxon>Selenomonadales</taxon>
        <taxon>Selenomonadaceae</taxon>
        <taxon>Propionispira</taxon>
    </lineage>
</organism>
<accession>A0A1H7CDD1</accession>
<dbReference type="EMBL" id="FNZK01000021">
    <property type="protein sequence ID" value="SEJ87699.1"/>
    <property type="molecule type" value="Genomic_DNA"/>
</dbReference>
<dbReference type="RefSeq" id="WP_091834546.1">
    <property type="nucleotide sequence ID" value="NZ_FNZK01000021.1"/>
</dbReference>
<keyword evidence="1" id="KW-0808">Transferase</keyword>
<dbReference type="GO" id="GO:0016740">
    <property type="term" value="F:transferase activity"/>
    <property type="evidence" value="ECO:0007669"/>
    <property type="project" value="UniProtKB-KW"/>
</dbReference>
<sequence length="679" mass="79573">MIPPMKQTNRIGVFVLSDETGTVDDSDIYLLDMVKENLSCLYIGCRTKRFSLLQETLQHYTTDIYQLANNLTEVECYKFLLEKIDQKHLYIYDELFFFDNSFFGPFYGLQEIFFKMQEKNCDFWGLLCQDKMVDENWNDIDQHLCGGFLAVRSSLFKTLDFIKFFNSSCYSMKSFLNYFCELGYQFETYVDIKQYSSALLQNNLDYERYLSYELIHDLKYPILKKSCLKINDKDFSYGTGESITNAMKYIDEYLPYNIDLIWESILRKENIVDLRNLLHINYILPSRIRYAREDKNPICKKAVVLIHLYYMDLLDEVFLYIDQIPKDIDIIITSLEKNHEMIWNKAKSIGRENLRVLPSGNRGRDIAALLVTAKPYLLQYEYLCFLHDKKTSGDSGAVTVGKSFRYMIWENLLKSEAYIGNILDTFDRNPRLGFLSPPEPYHADHFHVMGNEWTTNYKITKGLLDMLGVRVKLHKDKGPFALSSSFWCRTKALKKLFQHSFAYEDFPTEPLPLDGTISHAIERCFIFIAQYEGYFSGIVENEEYTAMHITDMQRMLSKVICLESHEKYFSSFYGLCSMFVNDGLSSFCEKYKNIYIYGAGAFGHRLLNVLKKRGIDVRGFIISDGQKMKENIDLRCYYLSQVLVTENTGIVIAATKKYQNEILQELRAKGHTNLFYKYI</sequence>
<dbReference type="Pfam" id="PF05045">
    <property type="entry name" value="RgpF"/>
    <property type="match status" value="1"/>
</dbReference>
<evidence type="ECO:0000313" key="2">
    <source>
        <dbReference type="Proteomes" id="UP000199662"/>
    </source>
</evidence>
<evidence type="ECO:0000313" key="1">
    <source>
        <dbReference type="EMBL" id="SEJ87699.1"/>
    </source>
</evidence>